<accession>A0A3P3VXH6</accession>
<dbReference type="InterPro" id="IPR017871">
    <property type="entry name" value="ABC_transporter-like_CS"/>
</dbReference>
<dbReference type="InterPro" id="IPR003439">
    <property type="entry name" value="ABC_transporter-like_ATP-bd"/>
</dbReference>
<keyword evidence="2" id="KW-0813">Transport</keyword>
<dbReference type="PROSITE" id="PS00211">
    <property type="entry name" value="ABC_TRANSPORTER_1"/>
    <property type="match status" value="1"/>
</dbReference>
<comment type="caution">
    <text evidence="6">The sequence shown here is derived from an EMBL/GenBank/DDBJ whole genome shotgun (WGS) entry which is preliminary data.</text>
</comment>
<comment type="similarity">
    <text evidence="1">Belongs to the ABC transporter superfamily.</text>
</comment>
<evidence type="ECO:0000256" key="3">
    <source>
        <dbReference type="ARBA" id="ARBA00022741"/>
    </source>
</evidence>
<dbReference type="PROSITE" id="PS50893">
    <property type="entry name" value="ABC_TRANSPORTER_2"/>
    <property type="match status" value="1"/>
</dbReference>
<dbReference type="PANTHER" id="PTHR43335:SF4">
    <property type="entry name" value="ABC TRANSPORTER, ATP-BINDING PROTEIN"/>
    <property type="match status" value="1"/>
</dbReference>
<proteinExistence type="inferred from homology"/>
<name>A0A3P3VXH6_9MICO</name>
<dbReference type="GO" id="GO:0016887">
    <property type="term" value="F:ATP hydrolysis activity"/>
    <property type="evidence" value="ECO:0007669"/>
    <property type="project" value="InterPro"/>
</dbReference>
<evidence type="ECO:0000313" key="7">
    <source>
        <dbReference type="Proteomes" id="UP000274391"/>
    </source>
</evidence>
<evidence type="ECO:0000259" key="5">
    <source>
        <dbReference type="PROSITE" id="PS50893"/>
    </source>
</evidence>
<dbReference type="InterPro" id="IPR025302">
    <property type="entry name" value="DrrA1/2-like_C"/>
</dbReference>
<dbReference type="EMBL" id="RQVS01000006">
    <property type="protein sequence ID" value="RRJ87057.1"/>
    <property type="molecule type" value="Genomic_DNA"/>
</dbReference>
<dbReference type="AlphaFoldDB" id="A0A3P3VXH6"/>
<protein>
    <submittedName>
        <fullName evidence="6">ATP-binding cassette domain-containing protein</fullName>
    </submittedName>
</protein>
<feature type="domain" description="ABC transporter" evidence="5">
    <location>
        <begin position="2"/>
        <end position="229"/>
    </location>
</feature>
<dbReference type="Pfam" id="PF00005">
    <property type="entry name" value="ABC_tran"/>
    <property type="match status" value="1"/>
</dbReference>
<keyword evidence="7" id="KW-1185">Reference proteome</keyword>
<evidence type="ECO:0000256" key="4">
    <source>
        <dbReference type="ARBA" id="ARBA00022840"/>
    </source>
</evidence>
<dbReference type="GO" id="GO:0005524">
    <property type="term" value="F:ATP binding"/>
    <property type="evidence" value="ECO:0007669"/>
    <property type="project" value="UniProtKB-KW"/>
</dbReference>
<dbReference type="Gene3D" id="3.40.50.300">
    <property type="entry name" value="P-loop containing nucleotide triphosphate hydrolases"/>
    <property type="match status" value="1"/>
</dbReference>
<evidence type="ECO:0000313" key="6">
    <source>
        <dbReference type="EMBL" id="RRJ87057.1"/>
    </source>
</evidence>
<evidence type="ECO:0000256" key="1">
    <source>
        <dbReference type="ARBA" id="ARBA00005417"/>
    </source>
</evidence>
<dbReference type="SMART" id="SM00382">
    <property type="entry name" value="AAA"/>
    <property type="match status" value="1"/>
</dbReference>
<evidence type="ECO:0000256" key="2">
    <source>
        <dbReference type="ARBA" id="ARBA00022448"/>
    </source>
</evidence>
<sequence length="295" mass="32182">MLEVRNLSHHYGDRQVLDDVSFEVAPGHLTGFVGANGAGKTTTMRAILGLIRPNSGEVLVNARSISNADRAGIGYMPEERGLYPKMKVHEQIVYFAQLHGVDKTSAAKRADELLERVGLAERRESKVEDLSLGNQQRAQICVALVHDPSILILDEPFSGLDPIAVEAVLAVLQERADAGAPVLFSSHQLEVVEKLSDDLVIISNGRVVAKGARQALQEQHSQGLYRFGIDDAGWIEQQPGVTIAGREGGDVIVHLAGDNSKAAAQQLLRQALERGAVHRFQRELVPLKTIFKEVR</sequence>
<dbReference type="OrthoDB" id="9804819at2"/>
<keyword evidence="3" id="KW-0547">Nucleotide-binding</keyword>
<dbReference type="InterPro" id="IPR003593">
    <property type="entry name" value="AAA+_ATPase"/>
</dbReference>
<organism evidence="6 7">
    <name type="scientific">Gulosibacter macacae</name>
    <dbReference type="NCBI Taxonomy" id="2488791"/>
    <lineage>
        <taxon>Bacteria</taxon>
        <taxon>Bacillati</taxon>
        <taxon>Actinomycetota</taxon>
        <taxon>Actinomycetes</taxon>
        <taxon>Micrococcales</taxon>
        <taxon>Microbacteriaceae</taxon>
        <taxon>Gulosibacter</taxon>
    </lineage>
</organism>
<keyword evidence="4 6" id="KW-0067">ATP-binding</keyword>
<dbReference type="Pfam" id="PF13732">
    <property type="entry name" value="DrrA1-3_C"/>
    <property type="match status" value="1"/>
</dbReference>
<dbReference type="SUPFAM" id="SSF52540">
    <property type="entry name" value="P-loop containing nucleoside triphosphate hydrolases"/>
    <property type="match status" value="1"/>
</dbReference>
<dbReference type="PANTHER" id="PTHR43335">
    <property type="entry name" value="ABC TRANSPORTER, ATP-BINDING PROTEIN"/>
    <property type="match status" value="1"/>
</dbReference>
<dbReference type="InterPro" id="IPR027417">
    <property type="entry name" value="P-loop_NTPase"/>
</dbReference>
<gene>
    <name evidence="6" type="ORF">EG850_06555</name>
</gene>
<reference evidence="6 7" key="1">
    <citation type="submission" date="2018-11" db="EMBL/GenBank/DDBJ databases">
        <title>YIM 102482-1 draft genome.</title>
        <authorList>
            <person name="Li G."/>
            <person name="Jiang Y."/>
        </authorList>
    </citation>
    <scope>NUCLEOTIDE SEQUENCE [LARGE SCALE GENOMIC DNA]</scope>
    <source>
        <strain evidence="6 7">YIM 102482-1</strain>
    </source>
</reference>
<dbReference type="Proteomes" id="UP000274391">
    <property type="component" value="Unassembled WGS sequence"/>
</dbReference>
<dbReference type="RefSeq" id="WP_124971740.1">
    <property type="nucleotide sequence ID" value="NZ_RQVS01000006.1"/>
</dbReference>